<dbReference type="InterPro" id="IPR006879">
    <property type="entry name" value="YdjC-like"/>
</dbReference>
<dbReference type="EMBL" id="WHLY01000002">
    <property type="protein sequence ID" value="MPR35116.1"/>
    <property type="molecule type" value="Genomic_DNA"/>
</dbReference>
<dbReference type="GO" id="GO:0046872">
    <property type="term" value="F:metal ion binding"/>
    <property type="evidence" value="ECO:0007669"/>
    <property type="project" value="UniProtKB-KW"/>
</dbReference>
<organism evidence="7 8">
    <name type="scientific">Salmonirosea aquatica</name>
    <dbReference type="NCBI Taxonomy" id="2654236"/>
    <lineage>
        <taxon>Bacteria</taxon>
        <taxon>Pseudomonadati</taxon>
        <taxon>Bacteroidota</taxon>
        <taxon>Cytophagia</taxon>
        <taxon>Cytophagales</taxon>
        <taxon>Spirosomataceae</taxon>
        <taxon>Salmonirosea</taxon>
    </lineage>
</organism>
<feature type="signal peptide" evidence="6">
    <location>
        <begin position="1"/>
        <end position="20"/>
    </location>
</feature>
<sequence length="286" mass="32185">MLPKTIRLLFLIFCVGHAFAQTPPARLIIRGDDMGFSHSGNLALVESYKKGIETSIEVIVPSPWFPEAVQLLKEIPDADVGIHLALTSEWDLVKWRPMTQASSLVDADGYFYPMVFPNKNYPGRAIAENKWKLEDIEREFRAQIETALRHIPRISHLSSHMGCTALSKEVTALTKKLAQEYKIDIDTDAYKVQRLPLEGPRGTPTEKAQSFMNALSRVEPGKTYLFVEHPGLDNAELRAIHHIGYENVAEDRQGVTDLFTSADVKAKIKAKGIRLISYKDLLESNK</sequence>
<evidence type="ECO:0000313" key="7">
    <source>
        <dbReference type="EMBL" id="MPR35116.1"/>
    </source>
</evidence>
<dbReference type="PANTHER" id="PTHR31609:SF1">
    <property type="entry name" value="CARBOHYDRATE DEACETYLASE"/>
    <property type="match status" value="1"/>
</dbReference>
<dbReference type="GO" id="GO:0005975">
    <property type="term" value="P:carbohydrate metabolic process"/>
    <property type="evidence" value="ECO:0007669"/>
    <property type="project" value="InterPro"/>
</dbReference>
<gene>
    <name evidence="7" type="ORF">GBK04_17620</name>
</gene>
<protein>
    <submittedName>
        <fullName evidence="7">ChbG/HpnK family deacetylase</fullName>
    </submittedName>
</protein>
<dbReference type="Proteomes" id="UP000479293">
    <property type="component" value="Unassembled WGS sequence"/>
</dbReference>
<accession>A0A7C9BDX9</accession>
<keyword evidence="5" id="KW-0119">Carbohydrate metabolism</keyword>
<dbReference type="Gene3D" id="3.20.20.370">
    <property type="entry name" value="Glycoside hydrolase/deacetylase"/>
    <property type="match status" value="1"/>
</dbReference>
<dbReference type="SUPFAM" id="SSF88713">
    <property type="entry name" value="Glycoside hydrolase/deacetylase"/>
    <property type="match status" value="1"/>
</dbReference>
<dbReference type="GO" id="GO:0019213">
    <property type="term" value="F:deacetylase activity"/>
    <property type="evidence" value="ECO:0007669"/>
    <property type="project" value="TreeGrafter"/>
</dbReference>
<evidence type="ECO:0000313" key="8">
    <source>
        <dbReference type="Proteomes" id="UP000479293"/>
    </source>
</evidence>
<dbReference type="PANTHER" id="PTHR31609">
    <property type="entry name" value="YDJC DEACETYLASE FAMILY MEMBER"/>
    <property type="match status" value="1"/>
</dbReference>
<keyword evidence="8" id="KW-1185">Reference proteome</keyword>
<dbReference type="Pfam" id="PF04794">
    <property type="entry name" value="YdjC"/>
    <property type="match status" value="1"/>
</dbReference>
<keyword evidence="6" id="KW-0732">Signal</keyword>
<dbReference type="RefSeq" id="WP_152761889.1">
    <property type="nucleotide sequence ID" value="NZ_WHLY01000002.1"/>
</dbReference>
<dbReference type="InterPro" id="IPR011330">
    <property type="entry name" value="Glyco_hydro/deAcase_b/a-brl"/>
</dbReference>
<dbReference type="GO" id="GO:0016787">
    <property type="term" value="F:hydrolase activity"/>
    <property type="evidence" value="ECO:0007669"/>
    <property type="project" value="UniProtKB-KW"/>
</dbReference>
<evidence type="ECO:0000256" key="6">
    <source>
        <dbReference type="SAM" id="SignalP"/>
    </source>
</evidence>
<evidence type="ECO:0000256" key="5">
    <source>
        <dbReference type="ARBA" id="ARBA00023277"/>
    </source>
</evidence>
<keyword evidence="2" id="KW-0479">Metal-binding</keyword>
<evidence type="ECO:0000256" key="3">
    <source>
        <dbReference type="ARBA" id="ARBA00022801"/>
    </source>
</evidence>
<keyword evidence="3" id="KW-0378">Hydrolase</keyword>
<comment type="caution">
    <text evidence="7">The sequence shown here is derived from an EMBL/GenBank/DDBJ whole genome shotgun (WGS) entry which is preliminary data.</text>
</comment>
<proteinExistence type="predicted"/>
<evidence type="ECO:0000256" key="1">
    <source>
        <dbReference type="ARBA" id="ARBA00001946"/>
    </source>
</evidence>
<evidence type="ECO:0000256" key="2">
    <source>
        <dbReference type="ARBA" id="ARBA00022723"/>
    </source>
</evidence>
<evidence type="ECO:0000256" key="4">
    <source>
        <dbReference type="ARBA" id="ARBA00022842"/>
    </source>
</evidence>
<feature type="chain" id="PRO_5029013914" evidence="6">
    <location>
        <begin position="21"/>
        <end position="286"/>
    </location>
</feature>
<comment type="cofactor">
    <cofactor evidence="1">
        <name>Mg(2+)</name>
        <dbReference type="ChEBI" id="CHEBI:18420"/>
    </cofactor>
</comment>
<name>A0A7C9BDX9_9BACT</name>
<dbReference type="AlphaFoldDB" id="A0A7C9BDX9"/>
<dbReference type="CDD" id="cd10802">
    <property type="entry name" value="YdjC_TTHB029_like"/>
    <property type="match status" value="1"/>
</dbReference>
<keyword evidence="4" id="KW-0460">Magnesium</keyword>
<reference evidence="7 8" key="1">
    <citation type="submission" date="2019-10" db="EMBL/GenBank/DDBJ databases">
        <title>Draft Genome Sequence of Cytophagaceae sp. SJW1-29.</title>
        <authorList>
            <person name="Choi A."/>
        </authorList>
    </citation>
    <scope>NUCLEOTIDE SEQUENCE [LARGE SCALE GENOMIC DNA]</scope>
    <source>
        <strain evidence="7 8">SJW1-29</strain>
    </source>
</reference>